<protein>
    <submittedName>
        <fullName evidence="2">Putative Polyubiquitin</fullName>
    </submittedName>
</protein>
<dbReference type="Pfam" id="PF00240">
    <property type="entry name" value="ubiquitin"/>
    <property type="match status" value="3"/>
</dbReference>
<dbReference type="InterPro" id="IPR029071">
    <property type="entry name" value="Ubiquitin-like_domsf"/>
</dbReference>
<feature type="domain" description="Ubiquitin-like" evidence="1">
    <location>
        <begin position="152"/>
        <end position="220"/>
    </location>
</feature>
<dbReference type="PANTHER" id="PTHR10666">
    <property type="entry name" value="UBIQUITIN"/>
    <property type="match status" value="1"/>
</dbReference>
<dbReference type="InterPro" id="IPR019956">
    <property type="entry name" value="Ubiquitin_dom"/>
</dbReference>
<dbReference type="OrthoDB" id="428577at2759"/>
<dbReference type="SUPFAM" id="SSF54236">
    <property type="entry name" value="Ubiquitin-like"/>
    <property type="match status" value="3"/>
</dbReference>
<sequence>MIFYIKTLTGKTIELNIDRSEPIWKVMLQIQYQIDVPADQQHLIYKGKNLDPDHSFSDYDIEEGATVHLVLQSRQFQVFVEMPDKILKIVDAKRSDYIDTVKNNIQLISSVPMEEQSLTFEGEELKDWKILSDYDIEFRSTLKLEINPDYKFEIFIQTQIGKIIKLDVKNTNTVGQIKQIIKDKIGISPEQQILSYAKQKLEDNYSLQSYGIMKESTIHLNQQINEKSDLDANVEDDPLKVEEYISSQSEDQLFDELHSIQNTHSEKEKMMKANHLCIHLKNIYSKRSGLQLTSEFCTLLNQLLDESSVQVQKELLEIVDIIAQIGEQFRQIDSGNEYYDQFEESDLNHTYEVIMRRNMKDENIENSQIIFKYPEFVIRLVETFSLINKFNTIGYYNRQILGNFFIISLNNLNKIFKQEKIYDSDKNQNQILDDVRIMKTFVRLLMNQQNRKYFQDKFNIFSLITPLIHINCPQELNCPQSIQLPMEPQILQLQGAVFEMFTDLDGRGTYIPKEVIEKKNVIFEHLAEYIMSCFDYLQDQQSQSLNHASSQQVGTQSSSPSIIPINYGSVAFFQQIQKHRCYIYINSTYIPGLTTAFACLSNLGMNQQFHSNGREEKAIRIIAQDCVCDSLQDTDEEEQEEIIIDLHFIRNLIKQIGMAGGSANEGEENQIRKVLNNIGQTLSYFGRDLTHYKQNPNVLLKYILEDIIEEGGLEEVNSYLFFLSKDIGYSNVHGNAQKVRKQIVNYWKDRTNQN</sequence>
<proteinExistence type="predicted"/>
<dbReference type="EMBL" id="SNRW01009630">
    <property type="protein sequence ID" value="KAA6377707.1"/>
    <property type="molecule type" value="Genomic_DNA"/>
</dbReference>
<evidence type="ECO:0000313" key="2">
    <source>
        <dbReference type="EMBL" id="KAA6377707.1"/>
    </source>
</evidence>
<name>A0A5J4V528_9EUKA</name>
<dbReference type="PRINTS" id="PR00348">
    <property type="entry name" value="UBIQUITIN"/>
</dbReference>
<dbReference type="InterPro" id="IPR050158">
    <property type="entry name" value="Ubiquitin_ubiquitin-like"/>
</dbReference>
<dbReference type="Proteomes" id="UP000324800">
    <property type="component" value="Unassembled WGS sequence"/>
</dbReference>
<accession>A0A5J4V528</accession>
<dbReference type="AlphaFoldDB" id="A0A5J4V528"/>
<gene>
    <name evidence="2" type="ORF">EZS28_026765</name>
</gene>
<dbReference type="SMART" id="SM00213">
    <property type="entry name" value="UBQ"/>
    <property type="match status" value="3"/>
</dbReference>
<feature type="domain" description="Ubiquitin-like" evidence="1">
    <location>
        <begin position="1"/>
        <end position="74"/>
    </location>
</feature>
<dbReference type="Gene3D" id="3.10.20.90">
    <property type="entry name" value="Phosphatidylinositol 3-kinase Catalytic Subunit, Chain A, domain 1"/>
    <property type="match status" value="3"/>
</dbReference>
<evidence type="ECO:0000259" key="1">
    <source>
        <dbReference type="PROSITE" id="PS50053"/>
    </source>
</evidence>
<feature type="domain" description="Ubiquitin-like" evidence="1">
    <location>
        <begin position="76"/>
        <end position="144"/>
    </location>
</feature>
<dbReference type="PROSITE" id="PS50053">
    <property type="entry name" value="UBIQUITIN_2"/>
    <property type="match status" value="3"/>
</dbReference>
<reference evidence="2 3" key="1">
    <citation type="submission" date="2019-03" db="EMBL/GenBank/DDBJ databases">
        <title>Single cell metagenomics reveals metabolic interactions within the superorganism composed of flagellate Streblomastix strix and complex community of Bacteroidetes bacteria on its surface.</title>
        <authorList>
            <person name="Treitli S.C."/>
            <person name="Kolisko M."/>
            <person name="Husnik F."/>
            <person name="Keeling P."/>
            <person name="Hampl V."/>
        </authorList>
    </citation>
    <scope>NUCLEOTIDE SEQUENCE [LARGE SCALE GENOMIC DNA]</scope>
    <source>
        <strain evidence="2">ST1C</strain>
    </source>
</reference>
<dbReference type="InterPro" id="IPR000626">
    <property type="entry name" value="Ubiquitin-like_dom"/>
</dbReference>
<comment type="caution">
    <text evidence="2">The sequence shown here is derived from an EMBL/GenBank/DDBJ whole genome shotgun (WGS) entry which is preliminary data.</text>
</comment>
<evidence type="ECO:0000313" key="3">
    <source>
        <dbReference type="Proteomes" id="UP000324800"/>
    </source>
</evidence>
<organism evidence="2 3">
    <name type="scientific">Streblomastix strix</name>
    <dbReference type="NCBI Taxonomy" id="222440"/>
    <lineage>
        <taxon>Eukaryota</taxon>
        <taxon>Metamonada</taxon>
        <taxon>Preaxostyla</taxon>
        <taxon>Oxymonadida</taxon>
        <taxon>Streblomastigidae</taxon>
        <taxon>Streblomastix</taxon>
    </lineage>
</organism>